<evidence type="ECO:0000256" key="1">
    <source>
        <dbReference type="SAM" id="MobiDB-lite"/>
    </source>
</evidence>
<protein>
    <submittedName>
        <fullName evidence="2">Uncharacterized protein</fullName>
    </submittedName>
</protein>
<reference evidence="2 3" key="1">
    <citation type="submission" date="2016-03" db="EMBL/GenBank/DDBJ databases">
        <title>Comparative genomics of the ectomycorrhizal sister species Rhizopogon vinicolor and Rhizopogon vesiculosus (Basidiomycota: Boletales) reveals a divergence of the mating type B locus.</title>
        <authorList>
            <person name="Mujic A.B."/>
            <person name="Kuo A."/>
            <person name="Tritt A."/>
            <person name="Lipzen A."/>
            <person name="Chen C."/>
            <person name="Johnson J."/>
            <person name="Sharma A."/>
            <person name="Barry K."/>
            <person name="Grigoriev I.V."/>
            <person name="Spatafora J.W."/>
        </authorList>
    </citation>
    <scope>NUCLEOTIDE SEQUENCE [LARGE SCALE GENOMIC DNA]</scope>
    <source>
        <strain evidence="2 3">AM-OR11-056</strain>
    </source>
</reference>
<keyword evidence="3" id="KW-1185">Reference proteome</keyword>
<sequence>MTKYSKSTLSGSEPINTLGRQSNPWEVQAPAISSASATKTTAAFENDRYQSATGLIHLYDIASHQLLRALSTHKSMSISHLATMRKSSLIRAHQHIP</sequence>
<gene>
    <name evidence="2" type="ORF">AZE42_08247</name>
</gene>
<proteinExistence type="predicted"/>
<dbReference type="EMBL" id="LVVM01001969">
    <property type="protein sequence ID" value="OJA17517.1"/>
    <property type="molecule type" value="Genomic_DNA"/>
</dbReference>
<dbReference type="AlphaFoldDB" id="A0A1J8Q944"/>
<evidence type="ECO:0000313" key="3">
    <source>
        <dbReference type="Proteomes" id="UP000183567"/>
    </source>
</evidence>
<feature type="compositionally biased region" description="Polar residues" evidence="1">
    <location>
        <begin position="1"/>
        <end position="25"/>
    </location>
</feature>
<dbReference type="OrthoDB" id="756370at2759"/>
<name>A0A1J8Q944_9AGAM</name>
<accession>A0A1J8Q944</accession>
<comment type="caution">
    <text evidence="2">The sequence shown here is derived from an EMBL/GenBank/DDBJ whole genome shotgun (WGS) entry which is preliminary data.</text>
</comment>
<evidence type="ECO:0000313" key="2">
    <source>
        <dbReference type="EMBL" id="OJA17517.1"/>
    </source>
</evidence>
<organism evidence="2 3">
    <name type="scientific">Rhizopogon vesiculosus</name>
    <dbReference type="NCBI Taxonomy" id="180088"/>
    <lineage>
        <taxon>Eukaryota</taxon>
        <taxon>Fungi</taxon>
        <taxon>Dikarya</taxon>
        <taxon>Basidiomycota</taxon>
        <taxon>Agaricomycotina</taxon>
        <taxon>Agaricomycetes</taxon>
        <taxon>Agaricomycetidae</taxon>
        <taxon>Boletales</taxon>
        <taxon>Suillineae</taxon>
        <taxon>Rhizopogonaceae</taxon>
        <taxon>Rhizopogon</taxon>
    </lineage>
</organism>
<feature type="region of interest" description="Disordered" evidence="1">
    <location>
        <begin position="1"/>
        <end position="32"/>
    </location>
</feature>
<dbReference type="Proteomes" id="UP000183567">
    <property type="component" value="Unassembled WGS sequence"/>
</dbReference>